<protein>
    <submittedName>
        <fullName evidence="1">MBL fold metallo-hydrolase</fullName>
    </submittedName>
</protein>
<dbReference type="Pfam" id="PF13483">
    <property type="entry name" value="Lactamase_B_3"/>
    <property type="match status" value="1"/>
</dbReference>
<dbReference type="EMBL" id="QOPC01000001">
    <property type="protein sequence ID" value="RCL39656.1"/>
    <property type="molecule type" value="Genomic_DNA"/>
</dbReference>
<dbReference type="Proteomes" id="UP000253032">
    <property type="component" value="Unassembled WGS sequence"/>
</dbReference>
<dbReference type="SUPFAM" id="SSF56281">
    <property type="entry name" value="Metallo-hydrolase/oxidoreductase"/>
    <property type="match status" value="1"/>
</dbReference>
<sequence>MQIIRGDDYQSWVYANRDDLVVVDPWLTKRQVFPGLNFLLHRRALEESYLIKNNLVNKVTHIIITAHFSDHLDLDSLNLFKKDIPIFTSHEASKVLIKNGFTNVTVVEINKSYKVGSLKLDIYQAGKPYHTTTFAYTLDDSKSKVFHESHMFNKNLNIENVDACIMTVDMVKVFGLVQVSMNQEQARSSQSILNAKYFIPTGIAPSQTKGLISYLLSIKEFYQENEFLPSVCRKVGDSLSI</sequence>
<organism evidence="1 2">
    <name type="scientific">SAR86 cluster bacterium</name>
    <dbReference type="NCBI Taxonomy" id="2030880"/>
    <lineage>
        <taxon>Bacteria</taxon>
        <taxon>Pseudomonadati</taxon>
        <taxon>Pseudomonadota</taxon>
        <taxon>Gammaproteobacteria</taxon>
        <taxon>SAR86 cluster</taxon>
    </lineage>
</organism>
<dbReference type="GO" id="GO:0016787">
    <property type="term" value="F:hydrolase activity"/>
    <property type="evidence" value="ECO:0007669"/>
    <property type="project" value="UniProtKB-KW"/>
</dbReference>
<dbReference type="PANTHER" id="PTHR36142:SF2">
    <property type="entry name" value="METALLO-HYDROLASE_OXIDOREDUCTASE SUPERFAMILY PROTEIN"/>
    <property type="match status" value="1"/>
</dbReference>
<gene>
    <name evidence="1" type="ORF">DBW98_00195</name>
</gene>
<dbReference type="PANTHER" id="PTHR36142">
    <property type="entry name" value="METALLO-HYDROLASE/OXIDOREDUCTASE SUPERFAMILY PROTEIN"/>
    <property type="match status" value="1"/>
</dbReference>
<evidence type="ECO:0000313" key="2">
    <source>
        <dbReference type="Proteomes" id="UP000253032"/>
    </source>
</evidence>
<dbReference type="InterPro" id="IPR036866">
    <property type="entry name" value="RibonucZ/Hydroxyglut_hydro"/>
</dbReference>
<name>A0A368BSH9_9GAMM</name>
<evidence type="ECO:0000313" key="1">
    <source>
        <dbReference type="EMBL" id="RCL39656.1"/>
    </source>
</evidence>
<proteinExistence type="predicted"/>
<dbReference type="AlphaFoldDB" id="A0A368BSH9"/>
<comment type="caution">
    <text evidence="1">The sequence shown here is derived from an EMBL/GenBank/DDBJ whole genome shotgun (WGS) entry which is preliminary data.</text>
</comment>
<reference evidence="1 2" key="1">
    <citation type="journal article" date="2018" name="Microbiome">
        <title>Fine metagenomic profile of the Mediterranean stratified and mixed water columns revealed by assembly and recruitment.</title>
        <authorList>
            <person name="Haro-Moreno J.M."/>
            <person name="Lopez-Perez M."/>
            <person name="De La Torre J.R."/>
            <person name="Picazo A."/>
            <person name="Camacho A."/>
            <person name="Rodriguez-Valera F."/>
        </authorList>
    </citation>
    <scope>NUCLEOTIDE SEQUENCE [LARGE SCALE GENOMIC DNA]</scope>
    <source>
        <strain evidence="1">MED-G84</strain>
    </source>
</reference>
<keyword evidence="1" id="KW-0378">Hydrolase</keyword>
<dbReference type="Gene3D" id="3.60.15.10">
    <property type="entry name" value="Ribonuclease Z/Hydroxyacylglutathione hydrolase-like"/>
    <property type="match status" value="1"/>
</dbReference>
<accession>A0A368BSH9</accession>